<evidence type="ECO:0000259" key="5">
    <source>
        <dbReference type="Pfam" id="PF14833"/>
    </source>
</evidence>
<keyword evidence="2" id="KW-0520">NAD</keyword>
<dbReference type="InterPro" id="IPR036291">
    <property type="entry name" value="NAD(P)-bd_dom_sf"/>
</dbReference>
<dbReference type="Gene3D" id="3.40.50.720">
    <property type="entry name" value="NAD(P)-binding Rossmann-like Domain"/>
    <property type="match status" value="1"/>
</dbReference>
<keyword evidence="1" id="KW-0560">Oxidoreductase</keyword>
<organism evidence="6 7">
    <name type="scientific">Aquibium carbonis</name>
    <dbReference type="NCBI Taxonomy" id="2495581"/>
    <lineage>
        <taxon>Bacteria</taxon>
        <taxon>Pseudomonadati</taxon>
        <taxon>Pseudomonadota</taxon>
        <taxon>Alphaproteobacteria</taxon>
        <taxon>Hyphomicrobiales</taxon>
        <taxon>Phyllobacteriaceae</taxon>
        <taxon>Aquibium</taxon>
    </lineage>
</organism>
<evidence type="ECO:0000313" key="7">
    <source>
        <dbReference type="Proteomes" id="UP000278398"/>
    </source>
</evidence>
<dbReference type="AlphaFoldDB" id="A0A3S0A597"/>
<dbReference type="PANTHER" id="PTHR22981:SF7">
    <property type="entry name" value="3-HYDROXYISOBUTYRATE DEHYDROGENASE, MITOCHONDRIAL"/>
    <property type="match status" value="1"/>
</dbReference>
<dbReference type="Pfam" id="PF03446">
    <property type="entry name" value="NAD_binding_2"/>
    <property type="match status" value="1"/>
</dbReference>
<dbReference type="Proteomes" id="UP000278398">
    <property type="component" value="Unassembled WGS sequence"/>
</dbReference>
<dbReference type="SUPFAM" id="SSF51735">
    <property type="entry name" value="NAD(P)-binding Rossmann-fold domains"/>
    <property type="match status" value="1"/>
</dbReference>
<accession>A0A3S0A597</accession>
<name>A0A3S0A597_9HYPH</name>
<protein>
    <submittedName>
        <fullName evidence="6">NAD(P)-dependent oxidoreductase</fullName>
    </submittedName>
</protein>
<dbReference type="InterPro" id="IPR008927">
    <property type="entry name" value="6-PGluconate_DH-like_C_sf"/>
</dbReference>
<sequence>MNIGMIGLGHMGSAMARRMIEGGHDVVGFDTSREAMDRLAAAGGQGAAHPREVADRAELVLACLPGKQASFDTAFGEHGVVHGARIRTYVEMSTLGRDAMTRIAGSLAAAGIGFLDAPVSGGPRGAAEGRLTAIVSGPSETIEAARPALAAVASNIFVIGPEPGMAQVCKLVNNILSITAMVATCEAVSMGVKAGLDARTMIDVINVSTGRNSATMDKFPKSILPRSFSYGGPLAIGLKDIDLYLELAHDMRMPAAIGTTVSGVFNHIASRLGAESDYSTMIKVFEEWGDVVVGDDPDTTSGG</sequence>
<dbReference type="EMBL" id="RWKW01000069">
    <property type="protein sequence ID" value="RST85018.1"/>
    <property type="molecule type" value="Genomic_DNA"/>
</dbReference>
<dbReference type="InterPro" id="IPR013328">
    <property type="entry name" value="6PGD_dom2"/>
</dbReference>
<dbReference type="InterPro" id="IPR029154">
    <property type="entry name" value="HIBADH-like_NADP-bd"/>
</dbReference>
<feature type="active site" evidence="3">
    <location>
        <position position="170"/>
    </location>
</feature>
<dbReference type="OrthoDB" id="9812907at2"/>
<dbReference type="InterPro" id="IPR002204">
    <property type="entry name" value="3-OH-isobutyrate_DH-rel_CS"/>
</dbReference>
<dbReference type="PANTHER" id="PTHR22981">
    <property type="entry name" value="3-HYDROXYISOBUTYRATE DEHYDROGENASE-RELATED"/>
    <property type="match status" value="1"/>
</dbReference>
<dbReference type="Pfam" id="PF14833">
    <property type="entry name" value="NAD_binding_11"/>
    <property type="match status" value="1"/>
</dbReference>
<dbReference type="InterPro" id="IPR006115">
    <property type="entry name" value="6PGDH_NADP-bd"/>
</dbReference>
<gene>
    <name evidence="6" type="ORF">EJC49_17725</name>
</gene>
<dbReference type="GO" id="GO:0050661">
    <property type="term" value="F:NADP binding"/>
    <property type="evidence" value="ECO:0007669"/>
    <property type="project" value="InterPro"/>
</dbReference>
<feature type="domain" description="6-phosphogluconate dehydrogenase NADP-binding" evidence="4">
    <location>
        <begin position="2"/>
        <end position="160"/>
    </location>
</feature>
<dbReference type="Gene3D" id="1.10.1040.10">
    <property type="entry name" value="N-(1-d-carboxylethyl)-l-norvaline Dehydrogenase, domain 2"/>
    <property type="match status" value="1"/>
</dbReference>
<dbReference type="RefSeq" id="WP_126701268.1">
    <property type="nucleotide sequence ID" value="NZ_RWKW01000069.1"/>
</dbReference>
<dbReference type="GO" id="GO:0051287">
    <property type="term" value="F:NAD binding"/>
    <property type="evidence" value="ECO:0007669"/>
    <property type="project" value="InterPro"/>
</dbReference>
<comment type="caution">
    <text evidence="6">The sequence shown here is derived from an EMBL/GenBank/DDBJ whole genome shotgun (WGS) entry which is preliminary data.</text>
</comment>
<evidence type="ECO:0000313" key="6">
    <source>
        <dbReference type="EMBL" id="RST85018.1"/>
    </source>
</evidence>
<evidence type="ECO:0000256" key="2">
    <source>
        <dbReference type="ARBA" id="ARBA00023027"/>
    </source>
</evidence>
<feature type="domain" description="3-hydroxyisobutyrate dehydrogenase-like NAD-binding" evidence="5">
    <location>
        <begin position="164"/>
        <end position="284"/>
    </location>
</feature>
<dbReference type="PROSITE" id="PS00895">
    <property type="entry name" value="3_HYDROXYISOBUT_DH"/>
    <property type="match status" value="1"/>
</dbReference>
<dbReference type="InterPro" id="IPR015815">
    <property type="entry name" value="HIBADH-related"/>
</dbReference>
<evidence type="ECO:0000256" key="1">
    <source>
        <dbReference type="ARBA" id="ARBA00023002"/>
    </source>
</evidence>
<proteinExistence type="predicted"/>
<reference evidence="6 7" key="1">
    <citation type="submission" date="2018-12" db="EMBL/GenBank/DDBJ databases">
        <title>Mesorhizobium carbonis sp. nov., isolated from coal mine water.</title>
        <authorList>
            <person name="Xin W."/>
            <person name="Xu Z."/>
            <person name="Xiang F."/>
            <person name="Zhang J."/>
            <person name="Xi L."/>
            <person name="Liu J."/>
        </authorList>
    </citation>
    <scope>NUCLEOTIDE SEQUENCE [LARGE SCALE GENOMIC DNA]</scope>
    <source>
        <strain evidence="6 7">B2.3</strain>
    </source>
</reference>
<evidence type="ECO:0000259" key="4">
    <source>
        <dbReference type="Pfam" id="PF03446"/>
    </source>
</evidence>
<dbReference type="GO" id="GO:0016054">
    <property type="term" value="P:organic acid catabolic process"/>
    <property type="evidence" value="ECO:0007669"/>
    <property type="project" value="UniProtKB-ARBA"/>
</dbReference>
<keyword evidence="7" id="KW-1185">Reference proteome</keyword>
<evidence type="ECO:0000256" key="3">
    <source>
        <dbReference type="PIRSR" id="PIRSR000103-1"/>
    </source>
</evidence>
<dbReference type="PIRSF" id="PIRSF000103">
    <property type="entry name" value="HIBADH"/>
    <property type="match status" value="1"/>
</dbReference>
<dbReference type="GO" id="GO:0016616">
    <property type="term" value="F:oxidoreductase activity, acting on the CH-OH group of donors, NAD or NADP as acceptor"/>
    <property type="evidence" value="ECO:0007669"/>
    <property type="project" value="TreeGrafter"/>
</dbReference>
<dbReference type="SUPFAM" id="SSF48179">
    <property type="entry name" value="6-phosphogluconate dehydrogenase C-terminal domain-like"/>
    <property type="match status" value="1"/>
</dbReference>